<evidence type="ECO:0000256" key="1">
    <source>
        <dbReference type="SAM" id="Phobius"/>
    </source>
</evidence>
<accession>Q91TT8</accession>
<dbReference type="KEGG" id="vg:921222"/>
<proteinExistence type="predicted"/>
<dbReference type="EMBL" id="AF281817">
    <property type="protein sequence ID" value="AAK57049.1"/>
    <property type="molecule type" value="Genomic_DNA"/>
</dbReference>
<reference evidence="2 3" key="1">
    <citation type="journal article" date="2001" name="J. Virol.">
        <title>Analysis and characterization of the complete genome of tupaia (tree shrew) herpesvirus.</title>
        <authorList>
            <person name="Bahr U."/>
            <person name="Darai G."/>
        </authorList>
    </citation>
    <scope>NUCLEOTIDE SEQUENCE [LARGE SCALE GENOMIC DNA]</scope>
    <source>
        <strain evidence="2">2</strain>
    </source>
</reference>
<evidence type="ECO:0000313" key="2">
    <source>
        <dbReference type="EMBL" id="AAK57049.1"/>
    </source>
</evidence>
<dbReference type="RefSeq" id="NP_116354.1">
    <property type="nucleotide sequence ID" value="NC_002794.1"/>
</dbReference>
<sequence>MGWMNTSNDSSVCFPSVPLNETDGPDKTYISYYTDDWSRSRWNGTVVTNLFVEYAPLLSRCQPTSWFSTRDNVSALWTNLTGVWGKLSVDGDVILSTANNRNVSSSYQESVNLDIRVNTVTLNGTRIMWSNGTFSDIGLNVARKICNDSNSQLEATVTTTSPVTPATANNSANVTGTDRRTNATMDTVRFAATQVSCAVSVSVNEHPCRIVLLARNNTNLPFRRVLSAPLPATTEVLVTTTSKMKNMSRVGDGFAWTVTENSTCSNSQVHVGLIWRDYETIAAIQWQCDLWLCRNGTVHHVTAMTYTPSRTARSYGTWIGIGFGGAILVVLCVVLLWAACGSGRYAIDKGTVDVYRETQRKRGRVAK</sequence>
<keyword evidence="3" id="KW-1185">Reference proteome</keyword>
<keyword evidence="1" id="KW-0812">Transmembrane</keyword>
<feature type="transmembrane region" description="Helical" evidence="1">
    <location>
        <begin position="315"/>
        <end position="339"/>
    </location>
</feature>
<name>Q91TT8_TUHV1</name>
<protein>
    <submittedName>
        <fullName evidence="2">T22.1</fullName>
    </submittedName>
</protein>
<evidence type="ECO:0000313" key="3">
    <source>
        <dbReference type="Proteomes" id="UP000137095"/>
    </source>
</evidence>
<organism evidence="2 3">
    <name type="scientific">Tupaiid herpesvirus 1 (strain 1)</name>
    <name type="common">TuHV-1</name>
    <name type="synonym">Herpesvirus tupaia (strain 1)</name>
    <dbReference type="NCBI Taxonomy" id="10397"/>
    <lineage>
        <taxon>Viruses</taxon>
        <taxon>Duplodnaviria</taxon>
        <taxon>Heunggongvirae</taxon>
        <taxon>Peploviricota</taxon>
        <taxon>Herviviricetes</taxon>
        <taxon>Herpesvirales</taxon>
        <taxon>Orthoherpesviridae</taxon>
        <taxon>Betaherpesvirinae</taxon>
        <taxon>Quwivirus</taxon>
        <taxon>Quwivirus tupaiidbeta1</taxon>
    </lineage>
</organism>
<dbReference type="GeneID" id="921222"/>
<organismHost>
    <name type="scientific">Tupaia belangeri</name>
    <name type="common">Common tree shrew</name>
    <name type="synonym">Tupaia glis belangeri</name>
    <dbReference type="NCBI Taxonomy" id="37347"/>
</organismHost>
<keyword evidence="1" id="KW-1133">Transmembrane helix</keyword>
<keyword evidence="1" id="KW-0472">Membrane</keyword>
<dbReference type="Proteomes" id="UP000137095">
    <property type="component" value="Segment"/>
</dbReference>